<proteinExistence type="predicted"/>
<keyword evidence="1" id="KW-0812">Transmembrane</keyword>
<comment type="caution">
    <text evidence="2">The sequence shown here is derived from an EMBL/GenBank/DDBJ whole genome shotgun (WGS) entry which is preliminary data.</text>
</comment>
<keyword evidence="1" id="KW-1133">Transmembrane helix</keyword>
<organism evidence="2 3">
    <name type="scientific">Silvanigrella paludirubra</name>
    <dbReference type="NCBI Taxonomy" id="2499159"/>
    <lineage>
        <taxon>Bacteria</taxon>
        <taxon>Pseudomonadati</taxon>
        <taxon>Bdellovibrionota</taxon>
        <taxon>Oligoflexia</taxon>
        <taxon>Silvanigrellales</taxon>
        <taxon>Silvanigrellaceae</taxon>
        <taxon>Silvanigrella</taxon>
    </lineage>
</organism>
<dbReference type="AlphaFoldDB" id="A0A6N6VW27"/>
<gene>
    <name evidence="2" type="ORF">GCL60_06820</name>
</gene>
<accession>A0A6N6VW27</accession>
<protein>
    <submittedName>
        <fullName evidence="2">Uncharacterized protein</fullName>
    </submittedName>
</protein>
<name>A0A6N6VW27_9BACT</name>
<evidence type="ECO:0000313" key="2">
    <source>
        <dbReference type="EMBL" id="KAB8039969.1"/>
    </source>
</evidence>
<evidence type="ECO:0000313" key="3">
    <source>
        <dbReference type="Proteomes" id="UP000437748"/>
    </source>
</evidence>
<dbReference type="Proteomes" id="UP000437748">
    <property type="component" value="Unassembled WGS sequence"/>
</dbReference>
<feature type="transmembrane region" description="Helical" evidence="1">
    <location>
        <begin position="253"/>
        <end position="275"/>
    </location>
</feature>
<feature type="transmembrane region" description="Helical" evidence="1">
    <location>
        <begin position="9"/>
        <end position="28"/>
    </location>
</feature>
<keyword evidence="3" id="KW-1185">Reference proteome</keyword>
<keyword evidence="1" id="KW-0472">Membrane</keyword>
<sequence>MLTSTEFKVNLYCIGFILPLLIISLFLIRFKIINNIEKRYNIKLGKPLFIPAQFAALAKCFNVADYITYLYLIKIGLLKFRERIYNKPLLYEINYTLKDESKFNIMVCILFSITHRINIAAFIFLAYITGTIQEAYLLFIKSLYFTNFILLYISLSFLLIYLIITPIIKIKILKKLESEYNIIIKNSFNFIYNRYFYVSNHIKDLYLSEKNIFKLKKGNYILKSELTEIQYSIKNESKFNIYICIIHSYSVRLFAIFIFIFIFAISVTLDIAYIFGDK</sequence>
<feature type="transmembrane region" description="Helical" evidence="1">
    <location>
        <begin position="103"/>
        <end position="128"/>
    </location>
</feature>
<dbReference type="RefSeq" id="WP_153419644.1">
    <property type="nucleotide sequence ID" value="NZ_WFLM01000002.1"/>
</dbReference>
<evidence type="ECO:0000256" key="1">
    <source>
        <dbReference type="SAM" id="Phobius"/>
    </source>
</evidence>
<dbReference type="EMBL" id="WFLM01000002">
    <property type="protein sequence ID" value="KAB8039969.1"/>
    <property type="molecule type" value="Genomic_DNA"/>
</dbReference>
<feature type="transmembrane region" description="Helical" evidence="1">
    <location>
        <begin position="148"/>
        <end position="168"/>
    </location>
</feature>
<reference evidence="2 3" key="1">
    <citation type="submission" date="2019-10" db="EMBL/GenBank/DDBJ databases">
        <title>New species of Slilvanegrellaceae.</title>
        <authorList>
            <person name="Pitt A."/>
            <person name="Hahn M.W."/>
        </authorList>
    </citation>
    <scope>NUCLEOTIDE SEQUENCE [LARGE SCALE GENOMIC DNA]</scope>
    <source>
        <strain evidence="2 3">SP-Ram-0.45-NSY-1</strain>
    </source>
</reference>